<feature type="transmembrane region" description="Helical" evidence="8">
    <location>
        <begin position="17"/>
        <end position="38"/>
    </location>
</feature>
<evidence type="ECO:0000256" key="3">
    <source>
        <dbReference type="ARBA" id="ARBA00022723"/>
    </source>
</evidence>
<keyword evidence="3 7" id="KW-0479">Metal-binding</keyword>
<dbReference type="OMA" id="EYSYMGT"/>
<keyword evidence="6" id="KW-0503">Monooxygenase</keyword>
<dbReference type="GO" id="GO:0005506">
    <property type="term" value="F:iron ion binding"/>
    <property type="evidence" value="ECO:0007669"/>
    <property type="project" value="InterPro"/>
</dbReference>
<name>U1GX57_ENDPU</name>
<dbReference type="GO" id="GO:0016705">
    <property type="term" value="F:oxidoreductase activity, acting on paired donors, with incorporation or reduction of molecular oxygen"/>
    <property type="evidence" value="ECO:0007669"/>
    <property type="project" value="InterPro"/>
</dbReference>
<keyword evidence="5 7" id="KW-0408">Iron</keyword>
<evidence type="ECO:0000313" key="9">
    <source>
        <dbReference type="EMBL" id="ERF77098.1"/>
    </source>
</evidence>
<dbReference type="Pfam" id="PF00067">
    <property type="entry name" value="p450"/>
    <property type="match status" value="1"/>
</dbReference>
<sequence>MGPTDSFTDMGLHYRDILLGLIVFTVLIILSLVAWALAVPKRPKRTNLPVYHVTMGTDAAKILEEAHKEYVLWVLKPKSANTNASQCPDTPFVLSQFGLDAVILPTSEIETVKSLPESELSIKHHHYNVFLGEYSYMGTKADEFDATVRHTLARNTPVRLESFTAEVKHAVETCIGRCEREWTPVRVRHAMSRVASIMSGRAFVGLPRSRDPEWVEATTSYTQDVSRAYIYLRALPWFVKPFLAPFSAQVKSLLRHRQINVEKLAPLLAAKQHKAGNKQIESKVHNPPGGEMLDWFISHYSKPPTVHQLARDQLLATFASIYNLSNALSYIVFDLAAYPEHIEELRQELKEVVGENGMIDKVTLPKLRKFDSFVRESQRLSPPSIANIPRYVKSPSSFRTSTGHLIPHGYTVMVRAEPINRNANLWPEPDKFDGFRFSKLRDRPSNEMKYQHSSTGTDNINFGHGIWACPGRFFASAEIKIVMAFLITHYDIKLVPGKGKPGKFHYGFAILPDTEADILFKRREAVAL</sequence>
<evidence type="ECO:0000313" key="10">
    <source>
        <dbReference type="Proteomes" id="UP000019373"/>
    </source>
</evidence>
<proteinExistence type="inferred from homology"/>
<evidence type="ECO:0000256" key="1">
    <source>
        <dbReference type="ARBA" id="ARBA00001971"/>
    </source>
</evidence>
<reference evidence="10" key="1">
    <citation type="journal article" date="2014" name="BMC Genomics">
        <title>Genome characteristics reveal the impact of lichenization on lichen-forming fungus Endocarpon pusillum Hedwig (Verrucariales, Ascomycota).</title>
        <authorList>
            <person name="Wang Y.-Y."/>
            <person name="Liu B."/>
            <person name="Zhang X.-Y."/>
            <person name="Zhou Q.-M."/>
            <person name="Zhang T."/>
            <person name="Li H."/>
            <person name="Yu Y.-F."/>
            <person name="Zhang X.-L."/>
            <person name="Hao X.-Y."/>
            <person name="Wang M."/>
            <person name="Wang L."/>
            <person name="Wei J.-C."/>
        </authorList>
    </citation>
    <scope>NUCLEOTIDE SEQUENCE [LARGE SCALE GENOMIC DNA]</scope>
    <source>
        <strain evidence="10">Z07020 / HMAS-L-300199</strain>
    </source>
</reference>
<dbReference type="GeneID" id="19244067"/>
<comment type="cofactor">
    <cofactor evidence="1 7">
        <name>heme</name>
        <dbReference type="ChEBI" id="CHEBI:30413"/>
    </cofactor>
</comment>
<keyword evidence="8" id="KW-0812">Transmembrane</keyword>
<dbReference type="Proteomes" id="UP000019373">
    <property type="component" value="Unassembled WGS sequence"/>
</dbReference>
<dbReference type="InterPro" id="IPR036396">
    <property type="entry name" value="Cyt_P450_sf"/>
</dbReference>
<dbReference type="InterPro" id="IPR002401">
    <property type="entry name" value="Cyt_P450_E_grp-I"/>
</dbReference>
<dbReference type="InterPro" id="IPR001128">
    <property type="entry name" value="Cyt_P450"/>
</dbReference>
<dbReference type="RefSeq" id="XP_007785566.1">
    <property type="nucleotide sequence ID" value="XM_007787376.1"/>
</dbReference>
<keyword evidence="10" id="KW-1185">Reference proteome</keyword>
<dbReference type="GO" id="GO:0020037">
    <property type="term" value="F:heme binding"/>
    <property type="evidence" value="ECO:0007669"/>
    <property type="project" value="InterPro"/>
</dbReference>
<evidence type="ECO:0000256" key="7">
    <source>
        <dbReference type="PIRSR" id="PIRSR602401-1"/>
    </source>
</evidence>
<dbReference type="CDD" id="cd11041">
    <property type="entry name" value="CYP503A1-like"/>
    <property type="match status" value="1"/>
</dbReference>
<dbReference type="EMBL" id="KE720662">
    <property type="protein sequence ID" value="ERF77098.1"/>
    <property type="molecule type" value="Genomic_DNA"/>
</dbReference>
<accession>U1GX57</accession>
<dbReference type="AlphaFoldDB" id="U1GX57"/>
<organism evidence="9 10">
    <name type="scientific">Endocarpon pusillum (strain Z07020 / HMAS-L-300199)</name>
    <name type="common">Lichen-forming fungus</name>
    <dbReference type="NCBI Taxonomy" id="1263415"/>
    <lineage>
        <taxon>Eukaryota</taxon>
        <taxon>Fungi</taxon>
        <taxon>Dikarya</taxon>
        <taxon>Ascomycota</taxon>
        <taxon>Pezizomycotina</taxon>
        <taxon>Eurotiomycetes</taxon>
        <taxon>Chaetothyriomycetidae</taxon>
        <taxon>Verrucariales</taxon>
        <taxon>Verrucariaceae</taxon>
        <taxon>Endocarpon</taxon>
    </lineage>
</organism>
<keyword evidence="7" id="KW-0349">Heme</keyword>
<dbReference type="OrthoDB" id="1844152at2759"/>
<evidence type="ECO:0000256" key="8">
    <source>
        <dbReference type="SAM" id="Phobius"/>
    </source>
</evidence>
<evidence type="ECO:0000256" key="5">
    <source>
        <dbReference type="ARBA" id="ARBA00023004"/>
    </source>
</evidence>
<dbReference type="eggNOG" id="KOG0157">
    <property type="taxonomic scope" value="Eukaryota"/>
</dbReference>
<evidence type="ECO:0000256" key="2">
    <source>
        <dbReference type="ARBA" id="ARBA00010617"/>
    </source>
</evidence>
<evidence type="ECO:0000256" key="6">
    <source>
        <dbReference type="ARBA" id="ARBA00023033"/>
    </source>
</evidence>
<protein>
    <submittedName>
        <fullName evidence="9">Uncharacterized protein</fullName>
    </submittedName>
</protein>
<dbReference type="GO" id="GO:0004497">
    <property type="term" value="F:monooxygenase activity"/>
    <property type="evidence" value="ECO:0007669"/>
    <property type="project" value="UniProtKB-KW"/>
</dbReference>
<keyword evidence="8" id="KW-1133">Transmembrane helix</keyword>
<dbReference type="PRINTS" id="PR00463">
    <property type="entry name" value="EP450I"/>
</dbReference>
<comment type="similarity">
    <text evidence="2">Belongs to the cytochrome P450 family.</text>
</comment>
<dbReference type="Gene3D" id="1.10.630.10">
    <property type="entry name" value="Cytochrome P450"/>
    <property type="match status" value="1"/>
</dbReference>
<keyword evidence="8" id="KW-0472">Membrane</keyword>
<dbReference type="SUPFAM" id="SSF48264">
    <property type="entry name" value="Cytochrome P450"/>
    <property type="match status" value="1"/>
</dbReference>
<dbReference type="PANTHER" id="PTHR46206:SF6">
    <property type="entry name" value="CYTOCHROME P450 MONOOXYGENASE AN1598-RELATED"/>
    <property type="match status" value="1"/>
</dbReference>
<keyword evidence="4" id="KW-0560">Oxidoreductase</keyword>
<evidence type="ECO:0000256" key="4">
    <source>
        <dbReference type="ARBA" id="ARBA00023002"/>
    </source>
</evidence>
<dbReference type="HOGENOM" id="CLU_022195_0_2_1"/>
<gene>
    <name evidence="9" type="ORF">EPUS_09237</name>
</gene>
<feature type="binding site" description="axial binding residue" evidence="7">
    <location>
        <position position="469"/>
    </location>
    <ligand>
        <name>heme</name>
        <dbReference type="ChEBI" id="CHEBI:30413"/>
    </ligand>
    <ligandPart>
        <name>Fe</name>
        <dbReference type="ChEBI" id="CHEBI:18248"/>
    </ligandPart>
</feature>
<dbReference type="PANTHER" id="PTHR46206">
    <property type="entry name" value="CYTOCHROME P450"/>
    <property type="match status" value="1"/>
</dbReference>